<dbReference type="Proteomes" id="UP000236621">
    <property type="component" value="Unassembled WGS sequence"/>
</dbReference>
<keyword evidence="2" id="KW-1185">Reference proteome</keyword>
<sequence>PVPVCHLQDDSGEHARLKLRFGHVSLGLGGVHFELPTWTLLTNPRRNRAVYKPSLLVMPTCPSRTAPQEIMILDCHALGLNLFSTRLEGASNTMYGTYVGLYSTLSKLYWSDVILNCVMMLLGDSLFKTLALAMLSASMFFSR</sequence>
<feature type="non-terminal residue" evidence="1">
    <location>
        <position position="1"/>
    </location>
</feature>
<organism evidence="1 2">
    <name type="scientific">Tolypocladium capitatum</name>
    <dbReference type="NCBI Taxonomy" id="45235"/>
    <lineage>
        <taxon>Eukaryota</taxon>
        <taxon>Fungi</taxon>
        <taxon>Dikarya</taxon>
        <taxon>Ascomycota</taxon>
        <taxon>Pezizomycotina</taxon>
        <taxon>Sordariomycetes</taxon>
        <taxon>Hypocreomycetidae</taxon>
        <taxon>Hypocreales</taxon>
        <taxon>Ophiocordycipitaceae</taxon>
        <taxon>Tolypocladium</taxon>
    </lineage>
</organism>
<gene>
    <name evidence="1" type="ORF">TCAP_07258</name>
</gene>
<evidence type="ECO:0000313" key="2">
    <source>
        <dbReference type="Proteomes" id="UP000236621"/>
    </source>
</evidence>
<name>A0A2K3Q115_9HYPO</name>
<protein>
    <submittedName>
        <fullName evidence="1">Uncharacterized protein</fullName>
    </submittedName>
</protein>
<reference evidence="1 2" key="1">
    <citation type="submission" date="2017-08" db="EMBL/GenBank/DDBJ databases">
        <title>Harnessing the power of phylogenomics to disentangle the directionality and signatures of interkingdom host jumping in the parasitic fungal genus Tolypocladium.</title>
        <authorList>
            <person name="Quandt C.A."/>
            <person name="Patterson W."/>
            <person name="Spatafora J.W."/>
        </authorList>
    </citation>
    <scope>NUCLEOTIDE SEQUENCE [LARGE SCALE GENOMIC DNA]</scope>
    <source>
        <strain evidence="1 2">CBS 113982</strain>
    </source>
</reference>
<comment type="caution">
    <text evidence="1">The sequence shown here is derived from an EMBL/GenBank/DDBJ whole genome shotgun (WGS) entry which is preliminary data.</text>
</comment>
<dbReference type="AlphaFoldDB" id="A0A2K3Q115"/>
<accession>A0A2K3Q115</accession>
<proteinExistence type="predicted"/>
<dbReference type="EMBL" id="NRSZ01001247">
    <property type="protein sequence ID" value="PNY21246.1"/>
    <property type="molecule type" value="Genomic_DNA"/>
</dbReference>
<evidence type="ECO:0000313" key="1">
    <source>
        <dbReference type="EMBL" id="PNY21246.1"/>
    </source>
</evidence>